<name>A0A2A3EAI4_APICC</name>
<gene>
    <name evidence="1" type="ORF">APICC_08282</name>
</gene>
<keyword evidence="2" id="KW-1185">Reference proteome</keyword>
<dbReference type="EMBL" id="KZ288308">
    <property type="protein sequence ID" value="PBC28737.1"/>
    <property type="molecule type" value="Genomic_DNA"/>
</dbReference>
<dbReference type="Proteomes" id="UP000242457">
    <property type="component" value="Unassembled WGS sequence"/>
</dbReference>
<protein>
    <submittedName>
        <fullName evidence="1">Uncharacterized protein</fullName>
    </submittedName>
</protein>
<evidence type="ECO:0000313" key="1">
    <source>
        <dbReference type="EMBL" id="PBC28737.1"/>
    </source>
</evidence>
<accession>A0A2A3EAI4</accession>
<dbReference type="AlphaFoldDB" id="A0A2A3EAI4"/>
<evidence type="ECO:0000313" key="2">
    <source>
        <dbReference type="Proteomes" id="UP000242457"/>
    </source>
</evidence>
<organism evidence="1 2">
    <name type="scientific">Apis cerana cerana</name>
    <name type="common">Oriental honeybee</name>
    <dbReference type="NCBI Taxonomy" id="94128"/>
    <lineage>
        <taxon>Eukaryota</taxon>
        <taxon>Metazoa</taxon>
        <taxon>Ecdysozoa</taxon>
        <taxon>Arthropoda</taxon>
        <taxon>Hexapoda</taxon>
        <taxon>Insecta</taxon>
        <taxon>Pterygota</taxon>
        <taxon>Neoptera</taxon>
        <taxon>Endopterygota</taxon>
        <taxon>Hymenoptera</taxon>
        <taxon>Apocrita</taxon>
        <taxon>Aculeata</taxon>
        <taxon>Apoidea</taxon>
        <taxon>Anthophila</taxon>
        <taxon>Apidae</taxon>
        <taxon>Apis</taxon>
    </lineage>
</organism>
<reference evidence="1 2" key="1">
    <citation type="submission" date="2014-07" db="EMBL/GenBank/DDBJ databases">
        <title>Genomic and transcriptomic analysis on Apis cerana provide comprehensive insights into honey bee biology.</title>
        <authorList>
            <person name="Diao Q."/>
            <person name="Sun L."/>
            <person name="Zheng H."/>
            <person name="Zheng H."/>
            <person name="Xu S."/>
            <person name="Wang S."/>
            <person name="Zeng Z."/>
            <person name="Hu F."/>
            <person name="Su S."/>
            <person name="Wu J."/>
        </authorList>
    </citation>
    <scope>NUCLEOTIDE SEQUENCE [LARGE SCALE GENOMIC DNA]</scope>
    <source>
        <tissue evidence="1">Pupae without intestine</tissue>
    </source>
</reference>
<dbReference type="OrthoDB" id="7595541at2759"/>
<sequence length="284" mass="33599">MSLFYQCIICQHEHNTVIDLHNHHIQHHNLEELSHTIISLQGYKDWKNIKFKKKYLKSINLGDDNNNENIYNHLFIKPKIKPQNKNMCKEKQKNSRKFSHDNITCSINCSQFIPWERELNKRKEINDEEFINIIESLCYDLSKRKRRGRKKKDKTAIEKINSKDLMQHVETIIEMENKSIDIKSGQTATTSFWNTKNSITNNTINNKFLTSQNKNKIEDIKNNEITTLELVNIKKNENVSKHYSSCNNISWNSIICMNVNEQEVLVEETNVYPDSVKIDIKNFL</sequence>
<proteinExistence type="predicted"/>